<evidence type="ECO:0000313" key="3">
    <source>
        <dbReference type="Proteomes" id="UP001244552"/>
    </source>
</evidence>
<gene>
    <name evidence="2" type="ORF">QO018_004641</name>
</gene>
<dbReference type="SUPFAM" id="SSF55729">
    <property type="entry name" value="Acyl-CoA N-acyltransferases (Nat)"/>
    <property type="match status" value="1"/>
</dbReference>
<keyword evidence="3" id="KW-1185">Reference proteome</keyword>
<dbReference type="PANTHER" id="PTHR43792">
    <property type="entry name" value="GNAT FAMILY, PUTATIVE (AFU_ORTHOLOGUE AFUA_3G00765)-RELATED-RELATED"/>
    <property type="match status" value="1"/>
</dbReference>
<feature type="domain" description="N-acetyltransferase" evidence="1">
    <location>
        <begin position="7"/>
        <end position="168"/>
    </location>
</feature>
<dbReference type="EMBL" id="JAUSVU010000020">
    <property type="protein sequence ID" value="MDQ0535757.1"/>
    <property type="molecule type" value="Genomic_DNA"/>
</dbReference>
<dbReference type="Proteomes" id="UP001244552">
    <property type="component" value="Unassembled WGS sequence"/>
</dbReference>
<dbReference type="Gene3D" id="3.40.630.30">
    <property type="match status" value="1"/>
</dbReference>
<dbReference type="InterPro" id="IPR051531">
    <property type="entry name" value="N-acetyltransferase"/>
</dbReference>
<dbReference type="RefSeq" id="WP_209987648.1">
    <property type="nucleotide sequence ID" value="NZ_JAGINO010000022.1"/>
</dbReference>
<dbReference type="InterPro" id="IPR000182">
    <property type="entry name" value="GNAT_dom"/>
</dbReference>
<organism evidence="2 3">
    <name type="scientific">Azospirillum picis</name>
    <dbReference type="NCBI Taxonomy" id="488438"/>
    <lineage>
        <taxon>Bacteria</taxon>
        <taxon>Pseudomonadati</taxon>
        <taxon>Pseudomonadota</taxon>
        <taxon>Alphaproteobacteria</taxon>
        <taxon>Rhodospirillales</taxon>
        <taxon>Azospirillaceae</taxon>
        <taxon>Azospirillum</taxon>
    </lineage>
</organism>
<name>A0ABU0MQK7_9PROT</name>
<dbReference type="PANTHER" id="PTHR43792:SF1">
    <property type="entry name" value="N-ACETYLTRANSFERASE DOMAIN-CONTAINING PROTEIN"/>
    <property type="match status" value="1"/>
</dbReference>
<comment type="caution">
    <text evidence="2">The sequence shown here is derived from an EMBL/GenBank/DDBJ whole genome shotgun (WGS) entry which is preliminary data.</text>
</comment>
<dbReference type="Pfam" id="PF13302">
    <property type="entry name" value="Acetyltransf_3"/>
    <property type="match status" value="1"/>
</dbReference>
<protein>
    <submittedName>
        <fullName evidence="2">RimJ/RimL family protein N-acetyltransferase</fullName>
    </submittedName>
</protein>
<sequence length="168" mass="18696">MIESERLLLRPPQIGDFEQTAQMLAETAVMTHIGGSPLNREEAWARFLRDAGHWAVESFGLFSVIEKSSGLYVGKVGYARFERPLGDHARTSVEMSWTLRSRFHGRGYATEAAVAAQGRFSRSNRQRTACLIAPANGPSLKLAARLGYRQVDRIMRGQGEVVVLVHEP</sequence>
<accession>A0ABU0MQK7</accession>
<evidence type="ECO:0000259" key="1">
    <source>
        <dbReference type="PROSITE" id="PS51186"/>
    </source>
</evidence>
<reference evidence="2 3" key="1">
    <citation type="submission" date="2023-07" db="EMBL/GenBank/DDBJ databases">
        <title>Genomic Encyclopedia of Type Strains, Phase IV (KMG-IV): sequencing the most valuable type-strain genomes for metagenomic binning, comparative biology and taxonomic classification.</title>
        <authorList>
            <person name="Goeker M."/>
        </authorList>
    </citation>
    <scope>NUCLEOTIDE SEQUENCE [LARGE SCALE GENOMIC DNA]</scope>
    <source>
        <strain evidence="2 3">DSM 19922</strain>
    </source>
</reference>
<dbReference type="InterPro" id="IPR016181">
    <property type="entry name" value="Acyl_CoA_acyltransferase"/>
</dbReference>
<evidence type="ECO:0000313" key="2">
    <source>
        <dbReference type="EMBL" id="MDQ0535757.1"/>
    </source>
</evidence>
<proteinExistence type="predicted"/>
<dbReference type="PROSITE" id="PS51186">
    <property type="entry name" value="GNAT"/>
    <property type="match status" value="1"/>
</dbReference>